<evidence type="ECO:0000256" key="1">
    <source>
        <dbReference type="SAM" id="MobiDB-lite"/>
    </source>
</evidence>
<feature type="compositionally biased region" description="Polar residues" evidence="1">
    <location>
        <begin position="333"/>
        <end position="345"/>
    </location>
</feature>
<dbReference type="OrthoDB" id="2527908at2759"/>
<feature type="region of interest" description="Disordered" evidence="1">
    <location>
        <begin position="385"/>
        <end position="431"/>
    </location>
</feature>
<dbReference type="Proteomes" id="UP000076154">
    <property type="component" value="Unassembled WGS sequence"/>
</dbReference>
<accession>A0A369JKM8</accession>
<name>A0A369JKM8_HYPMA</name>
<evidence type="ECO:0000313" key="5">
    <source>
        <dbReference type="Proteomes" id="UP000076154"/>
    </source>
</evidence>
<evidence type="ECO:0000313" key="4">
    <source>
        <dbReference type="EMBL" id="RDB22408.1"/>
    </source>
</evidence>
<reference evidence="4" key="1">
    <citation type="submission" date="2018-04" db="EMBL/GenBank/DDBJ databases">
        <title>Whole genome sequencing of Hypsizygus marmoreus.</title>
        <authorList>
            <person name="Choi I.-G."/>
            <person name="Min B."/>
            <person name="Kim J.-G."/>
            <person name="Kim S."/>
            <person name="Oh Y.-L."/>
            <person name="Kong W.-S."/>
            <person name="Park H."/>
            <person name="Jeong J."/>
            <person name="Song E.-S."/>
        </authorList>
    </citation>
    <scope>NUCLEOTIDE SEQUENCE [LARGE SCALE GENOMIC DNA]</scope>
    <source>
        <strain evidence="4">51987-8</strain>
    </source>
</reference>
<keyword evidence="2" id="KW-0812">Transmembrane</keyword>
<evidence type="ECO:0000256" key="3">
    <source>
        <dbReference type="SAM" id="SignalP"/>
    </source>
</evidence>
<dbReference type="EMBL" id="LUEZ02000051">
    <property type="protein sequence ID" value="RDB22408.1"/>
    <property type="molecule type" value="Genomic_DNA"/>
</dbReference>
<keyword evidence="3" id="KW-0732">Signal</keyword>
<feature type="signal peptide" evidence="3">
    <location>
        <begin position="1"/>
        <end position="35"/>
    </location>
</feature>
<keyword evidence="2" id="KW-1133">Transmembrane helix</keyword>
<gene>
    <name evidence="4" type="ORF">Hypma_010517</name>
</gene>
<organism evidence="4 5">
    <name type="scientific">Hypsizygus marmoreus</name>
    <name type="common">White beech mushroom</name>
    <name type="synonym">Agaricus marmoreus</name>
    <dbReference type="NCBI Taxonomy" id="39966"/>
    <lineage>
        <taxon>Eukaryota</taxon>
        <taxon>Fungi</taxon>
        <taxon>Dikarya</taxon>
        <taxon>Basidiomycota</taxon>
        <taxon>Agaricomycotina</taxon>
        <taxon>Agaricomycetes</taxon>
        <taxon>Agaricomycetidae</taxon>
        <taxon>Agaricales</taxon>
        <taxon>Tricholomatineae</taxon>
        <taxon>Lyophyllaceae</taxon>
        <taxon>Hypsizygus</taxon>
    </lineage>
</organism>
<keyword evidence="5" id="KW-1185">Reference proteome</keyword>
<protein>
    <submittedName>
        <fullName evidence="4">Uncharacterized protein</fullName>
    </submittedName>
</protein>
<dbReference type="AlphaFoldDB" id="A0A369JKM8"/>
<feature type="transmembrane region" description="Helical" evidence="2">
    <location>
        <begin position="288"/>
        <end position="310"/>
    </location>
</feature>
<sequence>MRTPGPLKRSTRSVMPLSFMLTVLSILSVVMPSRGQAQSFSWSFPQNIGSNIPECSSLAITVPASNTAKAFYMIALAVNGTPTTSLVGTSRNSLSWVVNQPAGTSMLLYLLDSNGATGITPPFLYTVISGQSNSCLPAPTTDFTISGNPTVELSTCEPWTITMNGGTSPYNIVLAAPDSDEVTNVTMIPGDNFYSYINRASPDSSLLAAVHDVNGRWANGTPFVKTKGSTSVTCKGLDSISGIVPVGNTTTTTPSSDTSLTATTIISTPTSNPNNTGNTPTSKSNTAIIVGVCIAILFLLLGALLAFWCYRRRKAKARMDLEPRSFKERQEAKLNSSTASITSSETRYMSGHAALTASALPPKSCGYPPTSPLSHEYHASTLYAERSDNTATNSSSFSTLPTRRPRRPSKGTANVPYLPTTQTQFPSLPPLPPMPSSAVRVNVMDSQWPTGEQAPGLTELIFQHSDAGIVRELPPAYGTQLTGAGASTSS</sequence>
<keyword evidence="2" id="KW-0472">Membrane</keyword>
<feature type="chain" id="PRO_5016588234" evidence="3">
    <location>
        <begin position="36"/>
        <end position="490"/>
    </location>
</feature>
<dbReference type="InParanoid" id="A0A369JKM8"/>
<comment type="caution">
    <text evidence="4">The sequence shown here is derived from an EMBL/GenBank/DDBJ whole genome shotgun (WGS) entry which is preliminary data.</text>
</comment>
<feature type="region of interest" description="Disordered" evidence="1">
    <location>
        <begin position="326"/>
        <end position="345"/>
    </location>
</feature>
<proteinExistence type="predicted"/>
<evidence type="ECO:0000256" key="2">
    <source>
        <dbReference type="SAM" id="Phobius"/>
    </source>
</evidence>